<name>A0ABQ9EAY8_TEGGR</name>
<reference evidence="2 3" key="1">
    <citation type="submission" date="2022-12" db="EMBL/GenBank/DDBJ databases">
        <title>Chromosome-level genome of Tegillarca granosa.</title>
        <authorList>
            <person name="Kim J."/>
        </authorList>
    </citation>
    <scope>NUCLEOTIDE SEQUENCE [LARGE SCALE GENOMIC DNA]</scope>
    <source>
        <strain evidence="2">Teg-2019</strain>
        <tissue evidence="2">Adductor muscle</tissue>
    </source>
</reference>
<feature type="domain" description="Rab-GAP TBC" evidence="1">
    <location>
        <begin position="67"/>
        <end position="102"/>
    </location>
</feature>
<protein>
    <recommendedName>
        <fullName evidence="1">Rab-GAP TBC domain-containing protein</fullName>
    </recommendedName>
</protein>
<dbReference type="InterPro" id="IPR000195">
    <property type="entry name" value="Rab-GAP-TBC_dom"/>
</dbReference>
<dbReference type="Pfam" id="PF19056">
    <property type="entry name" value="WD40_2"/>
    <property type="match status" value="1"/>
</dbReference>
<evidence type="ECO:0000313" key="2">
    <source>
        <dbReference type="EMBL" id="KAJ8300670.1"/>
    </source>
</evidence>
<dbReference type="Proteomes" id="UP001217089">
    <property type="component" value="Unassembled WGS sequence"/>
</dbReference>
<gene>
    <name evidence="2" type="ORF">KUTeg_022189</name>
</gene>
<comment type="caution">
    <text evidence="2">The sequence shown here is derived from an EMBL/GenBank/DDBJ whole genome shotgun (WGS) entry which is preliminary data.</text>
</comment>
<dbReference type="SUPFAM" id="SSF47923">
    <property type="entry name" value="Ypt/Rab-GAP domain of gyp1p"/>
    <property type="match status" value="1"/>
</dbReference>
<evidence type="ECO:0000259" key="1">
    <source>
        <dbReference type="Pfam" id="PF00566"/>
    </source>
</evidence>
<dbReference type="PANTHER" id="PTHR47219:SF20">
    <property type="entry name" value="TBC1 DOMAIN FAMILY MEMBER 2B"/>
    <property type="match status" value="1"/>
</dbReference>
<evidence type="ECO:0000313" key="3">
    <source>
        <dbReference type="Proteomes" id="UP001217089"/>
    </source>
</evidence>
<dbReference type="InterPro" id="IPR035969">
    <property type="entry name" value="Rab-GAP_TBC_sf"/>
</dbReference>
<accession>A0ABQ9EAY8</accession>
<proteinExistence type="predicted"/>
<dbReference type="PANTHER" id="PTHR47219">
    <property type="entry name" value="RAB GTPASE-ACTIVATING PROTEIN 1-LIKE"/>
    <property type="match status" value="1"/>
</dbReference>
<keyword evidence="3" id="KW-1185">Reference proteome</keyword>
<dbReference type="Gene3D" id="1.10.472.80">
    <property type="entry name" value="Ypt/Rab-GAP domain of gyp1p, domain 3"/>
    <property type="match status" value="1"/>
</dbReference>
<sequence length="334" mass="37883">MLPLTSSQHQAFDHNVVDGLSGVQCDLLFTILECIDGLPGNVVDGLPGVQCDLLFTILECSRWPSWGYQTLLRIWDCFLLEGPKVLFRFALAILKIHEKEILLKSDTISIMRHLKACAKLTYDVDGLIKVAFEEIRPFPRRHDIATKQTCYINLLKEKYKKKELQRMAFAERERLYMAMEAEAGNHMSLGCAVIYENGKAWLCYGDQSVGKICKVNSEESIMYDLQLEFDARVMCISNINDVVLLGTLSWMIYTYSAKTKLTRTFAGLADGTLAVIEMMYLQQGDIEKLLPSHEVMYIPVGQAPIASLLLLDEHLWCASGNTVYIIHARTKIKE</sequence>
<dbReference type="InterPro" id="IPR050302">
    <property type="entry name" value="Rab_GAP_TBC_domain"/>
</dbReference>
<organism evidence="2 3">
    <name type="scientific">Tegillarca granosa</name>
    <name type="common">Malaysian cockle</name>
    <name type="synonym">Anadara granosa</name>
    <dbReference type="NCBI Taxonomy" id="220873"/>
    <lineage>
        <taxon>Eukaryota</taxon>
        <taxon>Metazoa</taxon>
        <taxon>Spiralia</taxon>
        <taxon>Lophotrochozoa</taxon>
        <taxon>Mollusca</taxon>
        <taxon>Bivalvia</taxon>
        <taxon>Autobranchia</taxon>
        <taxon>Pteriomorphia</taxon>
        <taxon>Arcoida</taxon>
        <taxon>Arcoidea</taxon>
        <taxon>Arcidae</taxon>
        <taxon>Tegillarca</taxon>
    </lineage>
</organism>
<dbReference type="EMBL" id="JARBDR010000919">
    <property type="protein sequence ID" value="KAJ8300670.1"/>
    <property type="molecule type" value="Genomic_DNA"/>
</dbReference>
<dbReference type="Pfam" id="PF00566">
    <property type="entry name" value="RabGAP-TBC"/>
    <property type="match status" value="1"/>
</dbReference>